<dbReference type="GO" id="GO:0006260">
    <property type="term" value="P:DNA replication"/>
    <property type="evidence" value="ECO:0007669"/>
    <property type="project" value="TreeGrafter"/>
</dbReference>
<dbReference type="Pfam" id="PF01695">
    <property type="entry name" value="IstB_IS21"/>
    <property type="match status" value="1"/>
</dbReference>
<dbReference type="GO" id="GO:0005524">
    <property type="term" value="F:ATP binding"/>
    <property type="evidence" value="ECO:0007669"/>
    <property type="project" value="InterPro"/>
</dbReference>
<dbReference type="OrthoDB" id="8150723at2"/>
<protein>
    <submittedName>
        <fullName evidence="2">AAA family ATPase</fullName>
    </submittedName>
</protein>
<dbReference type="PANTHER" id="PTHR30050">
    <property type="entry name" value="CHROMOSOMAL REPLICATION INITIATOR PROTEIN DNAA"/>
    <property type="match status" value="1"/>
</dbReference>
<dbReference type="CDD" id="cd00009">
    <property type="entry name" value="AAA"/>
    <property type="match status" value="1"/>
</dbReference>
<dbReference type="Gene3D" id="3.40.50.300">
    <property type="entry name" value="P-loop containing nucleotide triphosphate hydrolases"/>
    <property type="match status" value="1"/>
</dbReference>
<evidence type="ECO:0000259" key="1">
    <source>
        <dbReference type="SMART" id="SM00382"/>
    </source>
</evidence>
<dbReference type="InterPro" id="IPR027417">
    <property type="entry name" value="P-loop_NTPase"/>
</dbReference>
<keyword evidence="3" id="KW-1185">Reference proteome</keyword>
<organism evidence="2 3">
    <name type="scientific">Trichloromonas acetexigens</name>
    <dbReference type="NCBI Taxonomy" id="38815"/>
    <lineage>
        <taxon>Bacteria</taxon>
        <taxon>Pseudomonadati</taxon>
        <taxon>Thermodesulfobacteriota</taxon>
        <taxon>Desulfuromonadia</taxon>
        <taxon>Desulfuromonadales</taxon>
        <taxon>Trichloromonadaceae</taxon>
        <taxon>Trichloromonas</taxon>
    </lineage>
</organism>
<dbReference type="InterPro" id="IPR003593">
    <property type="entry name" value="AAA+_ATPase"/>
</dbReference>
<evidence type="ECO:0000313" key="3">
    <source>
        <dbReference type="Proteomes" id="UP000317155"/>
    </source>
</evidence>
<accession>A0A550J2R1</accession>
<dbReference type="RefSeq" id="WP_092056574.1">
    <property type="nucleotide sequence ID" value="NZ_FOJJ01000021.1"/>
</dbReference>
<proteinExistence type="predicted"/>
<dbReference type="Proteomes" id="UP000317155">
    <property type="component" value="Unassembled WGS sequence"/>
</dbReference>
<sequence>METTAELKHLLKALRLSPLLSTLPERVAYAKGSKLTHLEFLELLLSDEVERRENVILTGPVGVGKTFIANALAHAACRRGKSVLVLKATKMFKTLYAARADNSLEKELLKLITPSLLVIDDFGLERLSAEQAHDFYEIVSESYERGSTILTSNRHITEWVTLFDDQILANSALDRLAHNAHQMIIEGESYRKKKASTRSLM</sequence>
<dbReference type="PANTHER" id="PTHR30050:SF4">
    <property type="entry name" value="ATP-BINDING PROTEIN RV3427C IN INSERTION SEQUENCE-RELATED"/>
    <property type="match status" value="1"/>
</dbReference>
<feature type="domain" description="AAA+ ATPase" evidence="1">
    <location>
        <begin position="51"/>
        <end position="173"/>
    </location>
</feature>
<comment type="caution">
    <text evidence="2">The sequence shown here is derived from an EMBL/GenBank/DDBJ whole genome shotgun (WGS) entry which is preliminary data.</text>
</comment>
<name>A0A550J2R1_9BACT</name>
<dbReference type="AlphaFoldDB" id="A0A550J2R1"/>
<evidence type="ECO:0000313" key="2">
    <source>
        <dbReference type="EMBL" id="TRO77524.1"/>
    </source>
</evidence>
<dbReference type="EMBL" id="VJVV01000028">
    <property type="protein sequence ID" value="TRO77524.1"/>
    <property type="molecule type" value="Genomic_DNA"/>
</dbReference>
<dbReference type="SUPFAM" id="SSF52540">
    <property type="entry name" value="P-loop containing nucleoside triphosphate hydrolases"/>
    <property type="match status" value="1"/>
</dbReference>
<reference evidence="2 3" key="1">
    <citation type="submission" date="2019-07" db="EMBL/GenBank/DDBJ databases">
        <title>Insights of Desulfuromonas acetexigens electromicrobiology.</title>
        <authorList>
            <person name="Katuri K."/>
            <person name="Sapireddy V."/>
            <person name="Shaw D.R."/>
            <person name="Saikaly P."/>
        </authorList>
    </citation>
    <scope>NUCLEOTIDE SEQUENCE [LARGE SCALE GENOMIC DNA]</scope>
    <source>
        <strain evidence="2 3">2873</strain>
    </source>
</reference>
<dbReference type="InterPro" id="IPR002611">
    <property type="entry name" value="IstB_ATP-bd"/>
</dbReference>
<gene>
    <name evidence="2" type="ORF">FL622_17155</name>
</gene>
<dbReference type="SMART" id="SM00382">
    <property type="entry name" value="AAA"/>
    <property type="match status" value="1"/>
</dbReference>